<dbReference type="Pfam" id="PF13481">
    <property type="entry name" value="AAA_25"/>
    <property type="match status" value="1"/>
</dbReference>
<reference evidence="3 4" key="1">
    <citation type="submission" date="2018-11" db="EMBL/GenBank/DDBJ databases">
        <title>The genome draft of YIM 96095.</title>
        <authorList>
            <person name="Tang S.-K."/>
            <person name="Chunyu W.-X."/>
            <person name="Feng Y.-Z."/>
        </authorList>
    </citation>
    <scope>NUCLEOTIDE SEQUENCE [LARGE SCALE GENOMIC DNA]</scope>
    <source>
        <strain evidence="3 4">YIM 96095</strain>
    </source>
</reference>
<proteinExistence type="predicted"/>
<dbReference type="Pfam" id="PF09250">
    <property type="entry name" value="Prim-Pol"/>
    <property type="match status" value="1"/>
</dbReference>
<dbReference type="EMBL" id="RJMB01000009">
    <property type="protein sequence ID" value="RNL84767.1"/>
    <property type="molecule type" value="Genomic_DNA"/>
</dbReference>
<dbReference type="InterPro" id="IPR015330">
    <property type="entry name" value="DNA_primase/pol_bifunc_N"/>
</dbReference>
<dbReference type="AlphaFoldDB" id="A0A3N0EA97"/>
<dbReference type="SMART" id="SM00943">
    <property type="entry name" value="Prim-Pol"/>
    <property type="match status" value="1"/>
</dbReference>
<protein>
    <recommendedName>
        <fullName evidence="2">DNA primase/polymerase bifunctional N-terminal domain-containing protein</fullName>
    </recommendedName>
</protein>
<feature type="region of interest" description="Disordered" evidence="1">
    <location>
        <begin position="664"/>
        <end position="684"/>
    </location>
</feature>
<feature type="compositionally biased region" description="Polar residues" evidence="1">
    <location>
        <begin position="21"/>
        <end position="39"/>
    </location>
</feature>
<dbReference type="InterPro" id="IPR027417">
    <property type="entry name" value="P-loop_NTPase"/>
</dbReference>
<gene>
    <name evidence="3" type="ORF">EFW17_10730</name>
</gene>
<evidence type="ECO:0000256" key="1">
    <source>
        <dbReference type="SAM" id="MobiDB-lite"/>
    </source>
</evidence>
<evidence type="ECO:0000259" key="2">
    <source>
        <dbReference type="SMART" id="SM00943"/>
    </source>
</evidence>
<feature type="domain" description="DNA primase/polymerase bifunctional N-terminal" evidence="2">
    <location>
        <begin position="73"/>
        <end position="251"/>
    </location>
</feature>
<feature type="compositionally biased region" description="Basic and acidic residues" evidence="1">
    <location>
        <begin position="730"/>
        <end position="741"/>
    </location>
</feature>
<feature type="compositionally biased region" description="Gly residues" evidence="1">
    <location>
        <begin position="667"/>
        <end position="676"/>
    </location>
</feature>
<name>A0A3N0EA97_9ACTN</name>
<organism evidence="3 4">
    <name type="scientific">Halostreptopolyspora alba</name>
    <dbReference type="NCBI Taxonomy" id="2487137"/>
    <lineage>
        <taxon>Bacteria</taxon>
        <taxon>Bacillati</taxon>
        <taxon>Actinomycetota</taxon>
        <taxon>Actinomycetes</taxon>
        <taxon>Streptosporangiales</taxon>
        <taxon>Nocardiopsidaceae</taxon>
        <taxon>Halostreptopolyspora</taxon>
    </lineage>
</organism>
<dbReference type="SUPFAM" id="SSF56747">
    <property type="entry name" value="Prim-pol domain"/>
    <property type="match status" value="1"/>
</dbReference>
<keyword evidence="4" id="KW-1185">Reference proteome</keyword>
<feature type="region of interest" description="Disordered" evidence="1">
    <location>
        <begin position="1"/>
        <end position="40"/>
    </location>
</feature>
<dbReference type="OrthoDB" id="3218228at2"/>
<dbReference type="Gene3D" id="3.40.50.300">
    <property type="entry name" value="P-loop containing nucleotide triphosphate hydrolases"/>
    <property type="match status" value="1"/>
</dbReference>
<accession>A0A3N0EA97</accession>
<evidence type="ECO:0000313" key="4">
    <source>
        <dbReference type="Proteomes" id="UP000269198"/>
    </source>
</evidence>
<evidence type="ECO:0000313" key="3">
    <source>
        <dbReference type="EMBL" id="RNL84767.1"/>
    </source>
</evidence>
<dbReference type="Proteomes" id="UP000269198">
    <property type="component" value="Unassembled WGS sequence"/>
</dbReference>
<comment type="caution">
    <text evidence="3">The sequence shown here is derived from an EMBL/GenBank/DDBJ whole genome shotgun (WGS) entry which is preliminary data.</text>
</comment>
<sequence length="751" mass="82430">MTDTQQPPAQPQAGGHQSQPNPNSDSSEAGPMTSAQTDSPWVARAEADGVLVVSHQGGAMESVRDERGVLANALELAKLGHPVLPCWGVRDDGTCRCPHGEACKSTGKHPLSRKGFAPNGLDDATTEADTIIGWFAQDSGKLNLGWRLDGLGVPDVDVADGKIGGQTVAELEAEHGPLTPTLTIRTGRGGLQYVYELPGVDTEQYGDSLGTNVDFKRGAGAYVMVPGSKTVDVYRIESGKLGEHEPLPQWVHEVARRNPLDQVRQRRKQQREATARAEAIDSTRLAESLAECDSKAACLNLSPGHPDRSSYDWVKKTAGYEARDARDTTARSYADYYAAMCAYDGASDHPRYDYDPEKFDEILTFVWREESTKRAEVSTNQATRELWRADTEAYKATGEYDNEANKALLRTVTQEEAQKERAAADWKPPADERAGNLADRLARERPKVPHRFEGLGKVGANTTVAAQYKAGKTTLVCNLVRSLADEVPLFGRFELNTPLSGNIAVFNYELDDDEFEDWLADQNIKHPDRVHLLHLRGEKLPLVSEPVEEWVTQWLAERDIEALIIDPAARAFSGCGDENSNQDVAAFTEAVDVIKHNAGVRDLWMPTHTGRGQEEAAERSRGATRWDDWPDVLWKLVKGDTGNRYFGAQGRKVNQAEIELSFDSGTGRLGTTGGGDRQSAAEETEVGRAVQLLRTHLSQHGECSKSQLSGQISSTKKKAERVMKLAIERGKIIEHKADKPGKPHQLSLPSS</sequence>
<feature type="compositionally biased region" description="Low complexity" evidence="1">
    <location>
        <begin position="1"/>
        <end position="20"/>
    </location>
</feature>
<feature type="region of interest" description="Disordered" evidence="1">
    <location>
        <begin position="730"/>
        <end position="751"/>
    </location>
</feature>